<name>A0A147BKM2_IXORI</name>
<proteinExistence type="predicted"/>
<keyword evidence="2" id="KW-0732">Signal</keyword>
<dbReference type="AlphaFoldDB" id="A0A147BKM2"/>
<evidence type="ECO:0000313" key="3">
    <source>
        <dbReference type="EMBL" id="JAR90992.1"/>
    </source>
</evidence>
<dbReference type="PROSITE" id="PS51257">
    <property type="entry name" value="PROKAR_LIPOPROTEIN"/>
    <property type="match status" value="1"/>
</dbReference>
<dbReference type="EMBL" id="GEGO01004412">
    <property type="protein sequence ID" value="JAR90992.1"/>
    <property type="molecule type" value="Transcribed_RNA"/>
</dbReference>
<evidence type="ECO:0000256" key="1">
    <source>
        <dbReference type="SAM" id="Coils"/>
    </source>
</evidence>
<protein>
    <submittedName>
        <fullName evidence="3">Putative tick transposon</fullName>
    </submittedName>
</protein>
<keyword evidence="1" id="KW-0175">Coiled coil</keyword>
<feature type="chain" id="PRO_5007542518" evidence="2">
    <location>
        <begin position="23"/>
        <end position="437"/>
    </location>
</feature>
<organism evidence="3">
    <name type="scientific">Ixodes ricinus</name>
    <name type="common">Common tick</name>
    <name type="synonym">Acarus ricinus</name>
    <dbReference type="NCBI Taxonomy" id="34613"/>
    <lineage>
        <taxon>Eukaryota</taxon>
        <taxon>Metazoa</taxon>
        <taxon>Ecdysozoa</taxon>
        <taxon>Arthropoda</taxon>
        <taxon>Chelicerata</taxon>
        <taxon>Arachnida</taxon>
        <taxon>Acari</taxon>
        <taxon>Parasitiformes</taxon>
        <taxon>Ixodida</taxon>
        <taxon>Ixodoidea</taxon>
        <taxon>Ixodidae</taxon>
        <taxon>Ixodinae</taxon>
        <taxon>Ixodes</taxon>
    </lineage>
</organism>
<dbReference type="Gene3D" id="3.30.70.1820">
    <property type="entry name" value="L1 transposable element, RRM domain"/>
    <property type="match status" value="1"/>
</dbReference>
<feature type="signal peptide" evidence="2">
    <location>
        <begin position="1"/>
        <end position="22"/>
    </location>
</feature>
<accession>A0A147BKM2</accession>
<feature type="non-terminal residue" evidence="3">
    <location>
        <position position="437"/>
    </location>
</feature>
<dbReference type="PANTHER" id="PTHR11505">
    <property type="entry name" value="L1 TRANSPOSABLE ELEMENT-RELATED"/>
    <property type="match status" value="1"/>
</dbReference>
<feature type="coiled-coil region" evidence="1">
    <location>
        <begin position="232"/>
        <end position="283"/>
    </location>
</feature>
<sequence>MAAKNPFCFFIQLVTITGACLPVCFPACTGTLEHESAADVCPPLDTSPFIDQCCPTSPLLPCDTTLDPLIKTAAPTSTVLHECFISGRWNPLLSSGHVKAAAWMAAKNPFCFFIQVSSAPSLYSKKSKNVCLLLFPCPHALVSAFVKCFYALRSAFVCSFSRHKSVHDAKMILLGGDVERNPGPTKEDTTKQHNEVLAAIRGLSVDLNERHDTLLKSINEVKENQKLLDSKVSNLTTRLVALEEKVSSLEGRGDESNLQDFVMTTVRSENAALRSRLDDYEDRSRKDNLVFYGINDCNAETWAISEEKVRTIISNSFGIQLPVDGISRAHRLGTFIANKCRPVIVRFASFKTRDTIFSQKAKLRGTGISVNEDFCKATRATRKKLLDFAKASGQPFSLKYNKVVIDKKTYTYCPITDSVCGNEINSEMPLNNSNVSS</sequence>
<evidence type="ECO:0000256" key="2">
    <source>
        <dbReference type="SAM" id="SignalP"/>
    </source>
</evidence>
<dbReference type="InterPro" id="IPR004244">
    <property type="entry name" value="Transposase_22"/>
</dbReference>
<reference evidence="3" key="1">
    <citation type="journal article" date="2018" name="PLoS Negl. Trop. Dis.">
        <title>Sialome diversity of ticks revealed by RNAseq of single tick salivary glands.</title>
        <authorList>
            <person name="Perner J."/>
            <person name="Kropackova S."/>
            <person name="Kopacek P."/>
            <person name="Ribeiro J.M."/>
        </authorList>
    </citation>
    <scope>NUCLEOTIDE SEQUENCE</scope>
    <source>
        <strain evidence="3">Siblings of single egg batch collected in Ceske Budejovice</strain>
        <tissue evidence="3">Salivary glands</tissue>
    </source>
</reference>